<keyword evidence="9 13" id="KW-1133">Transmembrane helix</keyword>
<accession>A0A644WF29</accession>
<feature type="transmembrane region" description="Helical" evidence="13">
    <location>
        <begin position="257"/>
        <end position="277"/>
    </location>
</feature>
<comment type="subcellular location">
    <subcellularLocation>
        <location evidence="1">Cell inner membrane</location>
        <topology evidence="1">Multi-pass membrane protein</topology>
    </subcellularLocation>
</comment>
<protein>
    <recommendedName>
        <fullName evidence="3">Magnesium transport protein CorA</fullName>
    </recommendedName>
</protein>
<dbReference type="NCBIfam" id="TIGR00383">
    <property type="entry name" value="corA"/>
    <property type="match status" value="1"/>
</dbReference>
<dbReference type="GO" id="GO:0005886">
    <property type="term" value="C:plasma membrane"/>
    <property type="evidence" value="ECO:0007669"/>
    <property type="project" value="UniProtKB-SubCell"/>
</dbReference>
<dbReference type="SUPFAM" id="SSF144083">
    <property type="entry name" value="Magnesium transport protein CorA, transmembrane region"/>
    <property type="match status" value="1"/>
</dbReference>
<evidence type="ECO:0000256" key="2">
    <source>
        <dbReference type="ARBA" id="ARBA00009765"/>
    </source>
</evidence>
<dbReference type="InterPro" id="IPR045861">
    <property type="entry name" value="CorA_cytoplasmic_dom"/>
</dbReference>
<gene>
    <name evidence="14" type="primary">corA_16</name>
    <name evidence="14" type="ORF">SDC9_48704</name>
</gene>
<comment type="caution">
    <text evidence="14">The sequence shown here is derived from an EMBL/GenBank/DDBJ whole genome shotgun (WGS) entry which is preliminary data.</text>
</comment>
<dbReference type="PANTHER" id="PTHR47685">
    <property type="entry name" value="MAGNESIUM TRANSPORT PROTEIN CORA"/>
    <property type="match status" value="1"/>
</dbReference>
<evidence type="ECO:0000256" key="7">
    <source>
        <dbReference type="ARBA" id="ARBA00022692"/>
    </source>
</evidence>
<sequence>MAELRLFYQEEGKLKISKSIDILKKVNLKDMIWIDLIDVSDAVETELEQFLKIYIQEDEEIEEIEMSSRYIQTEDSIVANSNFLQDNFQMQPVSFILKNGILVSVRDTELKSFNDTVKKIYADSKNFMTGYHVLVALLETRVEYDADMIEYITDQITNLSKTLNTEDDLSQDILMSIKDHQEKVMIIRQNIIDKQRVVSNMLKSNLFPQDLLPRLTMVIKDINSLFEYTRFGFDRLDYLQDTFLGLVNIQQNKIIKIFTVVSVIFMPPTLIASMYGMNFKFMPELSWKFGYPFSIFLMVTFALGVLLYFKRKKWL</sequence>
<dbReference type="SUPFAM" id="SSF143865">
    <property type="entry name" value="CorA soluble domain-like"/>
    <property type="match status" value="1"/>
</dbReference>
<reference evidence="14" key="1">
    <citation type="submission" date="2019-08" db="EMBL/GenBank/DDBJ databases">
        <authorList>
            <person name="Kucharzyk K."/>
            <person name="Murdoch R.W."/>
            <person name="Higgins S."/>
            <person name="Loffler F."/>
        </authorList>
    </citation>
    <scope>NUCLEOTIDE SEQUENCE</scope>
</reference>
<evidence type="ECO:0000313" key="14">
    <source>
        <dbReference type="EMBL" id="MPM02455.1"/>
    </source>
</evidence>
<keyword evidence="11 13" id="KW-0472">Membrane</keyword>
<feature type="transmembrane region" description="Helical" evidence="13">
    <location>
        <begin position="289"/>
        <end position="309"/>
    </location>
</feature>
<dbReference type="AlphaFoldDB" id="A0A644WF29"/>
<evidence type="ECO:0000256" key="9">
    <source>
        <dbReference type="ARBA" id="ARBA00022989"/>
    </source>
</evidence>
<evidence type="ECO:0000256" key="6">
    <source>
        <dbReference type="ARBA" id="ARBA00022519"/>
    </source>
</evidence>
<name>A0A644WF29_9ZZZZ</name>
<evidence type="ECO:0000256" key="1">
    <source>
        <dbReference type="ARBA" id="ARBA00004429"/>
    </source>
</evidence>
<dbReference type="GO" id="GO:0015099">
    <property type="term" value="F:nickel cation transmembrane transporter activity"/>
    <property type="evidence" value="ECO:0007669"/>
    <property type="project" value="TreeGrafter"/>
</dbReference>
<evidence type="ECO:0000256" key="3">
    <source>
        <dbReference type="ARBA" id="ARBA00019439"/>
    </source>
</evidence>
<keyword evidence="10" id="KW-0406">Ion transport</keyword>
<dbReference type="EMBL" id="VSSQ01000870">
    <property type="protein sequence ID" value="MPM02455.1"/>
    <property type="molecule type" value="Genomic_DNA"/>
</dbReference>
<organism evidence="14">
    <name type="scientific">bioreactor metagenome</name>
    <dbReference type="NCBI Taxonomy" id="1076179"/>
    <lineage>
        <taxon>unclassified sequences</taxon>
        <taxon>metagenomes</taxon>
        <taxon>ecological metagenomes</taxon>
    </lineage>
</organism>
<dbReference type="Pfam" id="PF01544">
    <property type="entry name" value="CorA"/>
    <property type="match status" value="1"/>
</dbReference>
<dbReference type="InterPro" id="IPR050829">
    <property type="entry name" value="CorA_MIT"/>
</dbReference>
<keyword evidence="8" id="KW-0460">Magnesium</keyword>
<dbReference type="PANTHER" id="PTHR47685:SF1">
    <property type="entry name" value="MAGNESIUM TRANSPORT PROTEIN CORA"/>
    <property type="match status" value="1"/>
</dbReference>
<dbReference type="Gene3D" id="3.30.460.20">
    <property type="entry name" value="CorA soluble domain-like"/>
    <property type="match status" value="1"/>
</dbReference>
<evidence type="ECO:0000256" key="4">
    <source>
        <dbReference type="ARBA" id="ARBA00022448"/>
    </source>
</evidence>
<evidence type="ECO:0000256" key="12">
    <source>
        <dbReference type="ARBA" id="ARBA00034269"/>
    </source>
</evidence>
<evidence type="ECO:0000256" key="5">
    <source>
        <dbReference type="ARBA" id="ARBA00022475"/>
    </source>
</evidence>
<proteinExistence type="inferred from homology"/>
<keyword evidence="5" id="KW-1003">Cell membrane</keyword>
<comment type="catalytic activity">
    <reaction evidence="12">
        <text>Mg(2+)(in) = Mg(2+)(out)</text>
        <dbReference type="Rhea" id="RHEA:29827"/>
        <dbReference type="ChEBI" id="CHEBI:18420"/>
    </reaction>
</comment>
<dbReference type="GO" id="GO:0015095">
    <property type="term" value="F:magnesium ion transmembrane transporter activity"/>
    <property type="evidence" value="ECO:0007669"/>
    <property type="project" value="InterPro"/>
</dbReference>
<keyword evidence="4" id="KW-0813">Transport</keyword>
<dbReference type="GO" id="GO:0015087">
    <property type="term" value="F:cobalt ion transmembrane transporter activity"/>
    <property type="evidence" value="ECO:0007669"/>
    <property type="project" value="InterPro"/>
</dbReference>
<evidence type="ECO:0000256" key="11">
    <source>
        <dbReference type="ARBA" id="ARBA00023136"/>
    </source>
</evidence>
<dbReference type="InterPro" id="IPR004488">
    <property type="entry name" value="Mg/Co-transport_prot_CorA"/>
</dbReference>
<comment type="similarity">
    <text evidence="2">Belongs to the CorA metal ion transporter (MIT) (TC 1.A.35) family.</text>
</comment>
<keyword evidence="6" id="KW-0997">Cell inner membrane</keyword>
<dbReference type="FunFam" id="1.20.58.340:FF:000001">
    <property type="entry name" value="Magnesium transport protein CorA"/>
    <property type="match status" value="1"/>
</dbReference>
<evidence type="ECO:0000256" key="8">
    <source>
        <dbReference type="ARBA" id="ARBA00022842"/>
    </source>
</evidence>
<keyword evidence="7 13" id="KW-0812">Transmembrane</keyword>
<dbReference type="Gene3D" id="1.20.58.340">
    <property type="entry name" value="Magnesium transport protein CorA, transmembrane region"/>
    <property type="match status" value="2"/>
</dbReference>
<dbReference type="InterPro" id="IPR045863">
    <property type="entry name" value="CorA_TM1_TM2"/>
</dbReference>
<dbReference type="InterPro" id="IPR002523">
    <property type="entry name" value="MgTranspt_CorA/ZnTranspt_ZntB"/>
</dbReference>
<evidence type="ECO:0000256" key="13">
    <source>
        <dbReference type="SAM" id="Phobius"/>
    </source>
</evidence>
<evidence type="ECO:0000256" key="10">
    <source>
        <dbReference type="ARBA" id="ARBA00023065"/>
    </source>
</evidence>